<gene>
    <name evidence="2" type="ORF">V8G54_001836</name>
</gene>
<keyword evidence="3" id="KW-1185">Reference proteome</keyword>
<dbReference type="EMBL" id="CP144700">
    <property type="protein sequence ID" value="WVZ23292.1"/>
    <property type="molecule type" value="Genomic_DNA"/>
</dbReference>
<dbReference type="Proteomes" id="UP001374535">
    <property type="component" value="Chromosome 1"/>
</dbReference>
<feature type="region of interest" description="Disordered" evidence="1">
    <location>
        <begin position="1"/>
        <end position="36"/>
    </location>
</feature>
<sequence length="260" mass="29349">MDGESQVERDSGEPEVEREGGEPQVEIKGEDDVDVLRKGQVDVNVEGEGEDDVGVLGRAEGEAEDDVGVLGEGEDDVVVEGEGEGHDEYDVRSWNGTEEDVLSEDDVVDVNVHGDEVEDDLCESSVQVEVGGSNESSTPFQHVHDMGLFDTEWEYETLGNVVLRDSSNDDKEREKGKCPWYTYFAYKAAKLEEMVTTKCYLWHTLLWKWRRALLKNGRALRQPRLTMLLPTHKSKLQTLKKKKKKTYHTTTTYKLVGVHT</sequence>
<evidence type="ECO:0000313" key="2">
    <source>
        <dbReference type="EMBL" id="WVZ23292.1"/>
    </source>
</evidence>
<protein>
    <submittedName>
        <fullName evidence="2">Uncharacterized protein</fullName>
    </submittedName>
</protein>
<organism evidence="2 3">
    <name type="scientific">Vigna mungo</name>
    <name type="common">Black gram</name>
    <name type="synonym">Phaseolus mungo</name>
    <dbReference type="NCBI Taxonomy" id="3915"/>
    <lineage>
        <taxon>Eukaryota</taxon>
        <taxon>Viridiplantae</taxon>
        <taxon>Streptophyta</taxon>
        <taxon>Embryophyta</taxon>
        <taxon>Tracheophyta</taxon>
        <taxon>Spermatophyta</taxon>
        <taxon>Magnoliopsida</taxon>
        <taxon>eudicotyledons</taxon>
        <taxon>Gunneridae</taxon>
        <taxon>Pentapetalae</taxon>
        <taxon>rosids</taxon>
        <taxon>fabids</taxon>
        <taxon>Fabales</taxon>
        <taxon>Fabaceae</taxon>
        <taxon>Papilionoideae</taxon>
        <taxon>50 kb inversion clade</taxon>
        <taxon>NPAAA clade</taxon>
        <taxon>indigoferoid/millettioid clade</taxon>
        <taxon>Phaseoleae</taxon>
        <taxon>Vigna</taxon>
    </lineage>
</organism>
<evidence type="ECO:0000256" key="1">
    <source>
        <dbReference type="SAM" id="MobiDB-lite"/>
    </source>
</evidence>
<name>A0AAQ3P9C4_VIGMU</name>
<accession>A0AAQ3P9C4</accession>
<dbReference type="AlphaFoldDB" id="A0AAQ3P9C4"/>
<reference evidence="2 3" key="1">
    <citation type="journal article" date="2023" name="Life. Sci Alliance">
        <title>Evolutionary insights into 3D genome organization and epigenetic landscape of Vigna mungo.</title>
        <authorList>
            <person name="Junaid A."/>
            <person name="Singh B."/>
            <person name="Bhatia S."/>
        </authorList>
    </citation>
    <scope>NUCLEOTIDE SEQUENCE [LARGE SCALE GENOMIC DNA]</scope>
    <source>
        <strain evidence="2">Urdbean</strain>
    </source>
</reference>
<evidence type="ECO:0000313" key="3">
    <source>
        <dbReference type="Proteomes" id="UP001374535"/>
    </source>
</evidence>
<proteinExistence type="predicted"/>